<reference evidence="1" key="1">
    <citation type="journal article" date="2023" name="J Glob Antimicrob Resist">
        <title>Emergence of NDM-1 and KPC-3 carbapenemases in Kluyvera cryocrescens: Investigating genetic heterogeneity and acquisition routes of blaNDM-1 in Enterobacterales species in Portugal.</title>
        <authorList>
            <person name="Loiodice M."/>
            <person name="Ribeiro M."/>
            <person name="Peixe L."/>
            <person name="Novais A."/>
        </authorList>
    </citation>
    <scope>NUCLEOTIDE SEQUENCE</scope>
    <source>
        <strain evidence="1">K629</strain>
    </source>
</reference>
<dbReference type="Proteomes" id="UP001276300">
    <property type="component" value="Unassembled WGS sequence"/>
</dbReference>
<sequence>MEFICPICQASLEVQGNHAHCQRCEKEYTLEARCPECHQPLEVLKACGAVDFLCQRGHGLVSKKRVEWAPVGE</sequence>
<dbReference type="RefSeq" id="WP_318242874.1">
    <property type="nucleotide sequence ID" value="NZ_JAUEQX010000015.1"/>
</dbReference>
<dbReference type="EMBL" id="JAUEQX010000015">
    <property type="protein sequence ID" value="MDW3778619.1"/>
    <property type="molecule type" value="Genomic_DNA"/>
</dbReference>
<dbReference type="SUPFAM" id="SSF161187">
    <property type="entry name" value="YfgJ-like"/>
    <property type="match status" value="1"/>
</dbReference>
<proteinExistence type="predicted"/>
<protein>
    <submittedName>
        <fullName evidence="1">Zinc ribbon domain-containing protein</fullName>
    </submittedName>
</protein>
<evidence type="ECO:0000313" key="2">
    <source>
        <dbReference type="Proteomes" id="UP001276300"/>
    </source>
</evidence>
<dbReference type="AlphaFoldDB" id="A0AAW9CAF0"/>
<comment type="caution">
    <text evidence="1">The sequence shown here is derived from an EMBL/GenBank/DDBJ whole genome shotgun (WGS) entry which is preliminary data.</text>
</comment>
<dbReference type="Pfam" id="PF07191">
    <property type="entry name" value="Zn_ribbon_6"/>
    <property type="match status" value="1"/>
</dbReference>
<dbReference type="InterPro" id="IPR010807">
    <property type="entry name" value="YfgJ-like"/>
</dbReference>
<gene>
    <name evidence="1" type="ORF">QWU01_17560</name>
</gene>
<organism evidence="1 2">
    <name type="scientific">Kluyvera cryocrescens</name>
    <name type="common">Kluyvera citrophila</name>
    <dbReference type="NCBI Taxonomy" id="580"/>
    <lineage>
        <taxon>Bacteria</taxon>
        <taxon>Pseudomonadati</taxon>
        <taxon>Pseudomonadota</taxon>
        <taxon>Gammaproteobacteria</taxon>
        <taxon>Enterobacterales</taxon>
        <taxon>Enterobacteriaceae</taxon>
        <taxon>Kluyvera</taxon>
    </lineage>
</organism>
<evidence type="ECO:0000313" key="1">
    <source>
        <dbReference type="EMBL" id="MDW3778619.1"/>
    </source>
</evidence>
<name>A0AAW9CAF0_KLUCR</name>
<dbReference type="Gene3D" id="2.10.290.10">
    <property type="entry name" value="YfgJ-like"/>
    <property type="match status" value="1"/>
</dbReference>
<dbReference type="InterPro" id="IPR029037">
    <property type="entry name" value="DUF1407/YfgJ-like_sf"/>
</dbReference>
<accession>A0AAW9CAF0</accession>